<dbReference type="Proteomes" id="UP000501690">
    <property type="component" value="Linkage Group LG11"/>
</dbReference>
<dbReference type="AlphaFoldDB" id="A0A4D6NMX4"/>
<keyword evidence="3" id="KW-1185">Reference proteome</keyword>
<organism evidence="2 3">
    <name type="scientific">Vigna unguiculata</name>
    <name type="common">Cowpea</name>
    <dbReference type="NCBI Taxonomy" id="3917"/>
    <lineage>
        <taxon>Eukaryota</taxon>
        <taxon>Viridiplantae</taxon>
        <taxon>Streptophyta</taxon>
        <taxon>Embryophyta</taxon>
        <taxon>Tracheophyta</taxon>
        <taxon>Spermatophyta</taxon>
        <taxon>Magnoliopsida</taxon>
        <taxon>eudicotyledons</taxon>
        <taxon>Gunneridae</taxon>
        <taxon>Pentapetalae</taxon>
        <taxon>rosids</taxon>
        <taxon>fabids</taxon>
        <taxon>Fabales</taxon>
        <taxon>Fabaceae</taxon>
        <taxon>Papilionoideae</taxon>
        <taxon>50 kb inversion clade</taxon>
        <taxon>NPAAA clade</taxon>
        <taxon>indigoferoid/millettioid clade</taxon>
        <taxon>Phaseoleae</taxon>
        <taxon>Vigna</taxon>
    </lineage>
</organism>
<protein>
    <submittedName>
        <fullName evidence="2">Uncharacterized protein</fullName>
    </submittedName>
</protein>
<accession>A0A4D6NMX4</accession>
<keyword evidence="1" id="KW-1133">Transmembrane helix</keyword>
<feature type="transmembrane region" description="Helical" evidence="1">
    <location>
        <begin position="58"/>
        <end position="79"/>
    </location>
</feature>
<evidence type="ECO:0000313" key="3">
    <source>
        <dbReference type="Proteomes" id="UP000501690"/>
    </source>
</evidence>
<keyword evidence="1" id="KW-0812">Transmembrane</keyword>
<reference evidence="2 3" key="1">
    <citation type="submission" date="2019-04" db="EMBL/GenBank/DDBJ databases">
        <title>An improved genome assembly and genetic linkage map for asparagus bean, Vigna unguiculata ssp. sesquipedialis.</title>
        <authorList>
            <person name="Xia Q."/>
            <person name="Zhang R."/>
            <person name="Dong Y."/>
        </authorList>
    </citation>
    <scope>NUCLEOTIDE SEQUENCE [LARGE SCALE GENOMIC DNA]</scope>
    <source>
        <tissue evidence="2">Leaf</tissue>
    </source>
</reference>
<evidence type="ECO:0000313" key="2">
    <source>
        <dbReference type="EMBL" id="QCE14281.1"/>
    </source>
</evidence>
<dbReference type="EMBL" id="CP039355">
    <property type="protein sequence ID" value="QCE14281.1"/>
    <property type="molecule type" value="Genomic_DNA"/>
</dbReference>
<proteinExistence type="predicted"/>
<feature type="transmembrane region" description="Helical" evidence="1">
    <location>
        <begin position="18"/>
        <end position="38"/>
    </location>
</feature>
<name>A0A4D6NMX4_VIGUN</name>
<gene>
    <name evidence="2" type="ORF">DEO72_LG11g1280</name>
</gene>
<sequence length="105" mass="12255">MEKYEVRIFAFLLRLKDALVSCMNMLYLIIICLFVPCVDALDMQLLEIKHLRISQQGLGFMSLIGLLTLLMLALLFTPWEDIRETKIVLVSYRWLSKMLLALSKM</sequence>
<evidence type="ECO:0000256" key="1">
    <source>
        <dbReference type="SAM" id="Phobius"/>
    </source>
</evidence>
<keyword evidence="1" id="KW-0472">Membrane</keyword>